<dbReference type="InterPro" id="IPR036388">
    <property type="entry name" value="WH-like_DNA-bd_sf"/>
</dbReference>
<dbReference type="Gene3D" id="3.40.50.10490">
    <property type="entry name" value="Glucose-6-phosphate isomerase like protein, domain 1"/>
    <property type="match status" value="1"/>
</dbReference>
<dbReference type="InterPro" id="IPR009057">
    <property type="entry name" value="Homeodomain-like_sf"/>
</dbReference>
<evidence type="ECO:0000259" key="3">
    <source>
        <dbReference type="PROSITE" id="PS51464"/>
    </source>
</evidence>
<dbReference type="SUPFAM" id="SSF53697">
    <property type="entry name" value="SIS domain"/>
    <property type="match status" value="1"/>
</dbReference>
<dbReference type="GO" id="GO:0097367">
    <property type="term" value="F:carbohydrate derivative binding"/>
    <property type="evidence" value="ECO:0007669"/>
    <property type="project" value="InterPro"/>
</dbReference>
<dbReference type="GO" id="GO:1901135">
    <property type="term" value="P:carbohydrate derivative metabolic process"/>
    <property type="evidence" value="ECO:0007669"/>
    <property type="project" value="InterPro"/>
</dbReference>
<dbReference type="InterPro" id="IPR046348">
    <property type="entry name" value="SIS_dom_sf"/>
</dbReference>
<dbReference type="InterPro" id="IPR000281">
    <property type="entry name" value="HTH_RpiR"/>
</dbReference>
<comment type="caution">
    <text evidence="4">The sequence shown here is derived from an EMBL/GenBank/DDBJ whole genome shotgun (WGS) entry which is preliminary data.</text>
</comment>
<protein>
    <submittedName>
        <fullName evidence="4">RpiR family transcriptional regulator</fullName>
    </submittedName>
</protein>
<gene>
    <name evidence="4" type="ORF">FHX37_3381</name>
</gene>
<evidence type="ECO:0000256" key="1">
    <source>
        <dbReference type="SAM" id="MobiDB-lite"/>
    </source>
</evidence>
<evidence type="ECO:0000313" key="4">
    <source>
        <dbReference type="EMBL" id="TQN33366.1"/>
    </source>
</evidence>
<dbReference type="Pfam" id="PF01418">
    <property type="entry name" value="HTH_6"/>
    <property type="match status" value="1"/>
</dbReference>
<evidence type="ECO:0000259" key="2">
    <source>
        <dbReference type="PROSITE" id="PS51071"/>
    </source>
</evidence>
<dbReference type="RefSeq" id="WP_141924739.1">
    <property type="nucleotide sequence ID" value="NZ_VFQC01000001.1"/>
</dbReference>
<dbReference type="AlphaFoldDB" id="A0A543NNL1"/>
<dbReference type="PROSITE" id="PS51071">
    <property type="entry name" value="HTH_RPIR"/>
    <property type="match status" value="1"/>
</dbReference>
<dbReference type="OrthoDB" id="3808596at2"/>
<proteinExistence type="predicted"/>
<dbReference type="InterPro" id="IPR001347">
    <property type="entry name" value="SIS_dom"/>
</dbReference>
<feature type="domain" description="SIS" evidence="3">
    <location>
        <begin position="130"/>
        <end position="269"/>
    </location>
</feature>
<organism evidence="4 5">
    <name type="scientific">Haloactinospora alba</name>
    <dbReference type="NCBI Taxonomy" id="405555"/>
    <lineage>
        <taxon>Bacteria</taxon>
        <taxon>Bacillati</taxon>
        <taxon>Actinomycetota</taxon>
        <taxon>Actinomycetes</taxon>
        <taxon>Streptosporangiales</taxon>
        <taxon>Nocardiopsidaceae</taxon>
        <taxon>Haloactinospora</taxon>
    </lineage>
</organism>
<dbReference type="EMBL" id="VFQC01000001">
    <property type="protein sequence ID" value="TQN33366.1"/>
    <property type="molecule type" value="Genomic_DNA"/>
</dbReference>
<accession>A0A543NNL1</accession>
<dbReference type="InterPro" id="IPR047640">
    <property type="entry name" value="RpiR-like"/>
</dbReference>
<reference evidence="4 5" key="1">
    <citation type="submission" date="2019-06" db="EMBL/GenBank/DDBJ databases">
        <title>Sequencing the genomes of 1000 actinobacteria strains.</title>
        <authorList>
            <person name="Klenk H.-P."/>
        </authorList>
    </citation>
    <scope>NUCLEOTIDE SEQUENCE [LARGE SCALE GENOMIC DNA]</scope>
    <source>
        <strain evidence="4 5">DSM 45015</strain>
    </source>
</reference>
<evidence type="ECO:0000313" key="5">
    <source>
        <dbReference type="Proteomes" id="UP000317422"/>
    </source>
</evidence>
<dbReference type="PANTHER" id="PTHR30514">
    <property type="entry name" value="GLUCOKINASE"/>
    <property type="match status" value="1"/>
</dbReference>
<dbReference type="GO" id="GO:0003700">
    <property type="term" value="F:DNA-binding transcription factor activity"/>
    <property type="evidence" value="ECO:0007669"/>
    <property type="project" value="InterPro"/>
</dbReference>
<feature type="region of interest" description="Disordered" evidence="1">
    <location>
        <begin position="1"/>
        <end position="21"/>
    </location>
</feature>
<sequence length="304" mass="32221">MNTSSSEGGFRSRVAEATERLSPRERDITDFMLNNPADAVTASAAELARMTGASDATVVRTARSLGYGGLRELKQALLEMITLRRDPALVLDQRLEQIENGGVLQHVVRDSAGLTGEVPAALDDGAWHTAVETLDTTGRVWCYGIGPAGLTAQHLALELVRIGKSATAVSSTGFRLADDLLDLDGGDTVVVFAPLRMFRETEVVLDHADGVGAPVVVVTEALAPLLRDRVRALLTTPPSTTGAASENLAGLLLAHALTLELAARDRSGSVTARQRLNQLRHDIAGDGIDTPVVEDRTSPPDHQG</sequence>
<dbReference type="Gene3D" id="1.10.10.10">
    <property type="entry name" value="Winged helix-like DNA-binding domain superfamily/Winged helix DNA-binding domain"/>
    <property type="match status" value="1"/>
</dbReference>
<dbReference type="SUPFAM" id="SSF46689">
    <property type="entry name" value="Homeodomain-like"/>
    <property type="match status" value="1"/>
</dbReference>
<dbReference type="PROSITE" id="PS51464">
    <property type="entry name" value="SIS"/>
    <property type="match status" value="1"/>
</dbReference>
<dbReference type="GO" id="GO:0003677">
    <property type="term" value="F:DNA binding"/>
    <property type="evidence" value="ECO:0007669"/>
    <property type="project" value="InterPro"/>
</dbReference>
<feature type="domain" description="HTH rpiR-type" evidence="2">
    <location>
        <begin position="8"/>
        <end position="84"/>
    </location>
</feature>
<keyword evidence="5" id="KW-1185">Reference proteome</keyword>
<dbReference type="Proteomes" id="UP000317422">
    <property type="component" value="Unassembled WGS sequence"/>
</dbReference>
<name>A0A543NNL1_9ACTN</name>